<dbReference type="AlphaFoldDB" id="A0A015J974"/>
<dbReference type="HOGENOM" id="CLU_160872_0_0_1"/>
<comment type="caution">
    <text evidence="1">The sequence shown here is derived from an EMBL/GenBank/DDBJ whole genome shotgun (WGS) entry which is preliminary data.</text>
</comment>
<reference evidence="1 2" key="1">
    <citation type="submission" date="2014-02" db="EMBL/GenBank/DDBJ databases">
        <title>Single nucleus genome sequencing reveals high similarity among nuclei of an endomycorrhizal fungus.</title>
        <authorList>
            <person name="Lin K."/>
            <person name="Geurts R."/>
            <person name="Zhang Z."/>
            <person name="Limpens E."/>
            <person name="Saunders D.G."/>
            <person name="Mu D."/>
            <person name="Pang E."/>
            <person name="Cao H."/>
            <person name="Cha H."/>
            <person name="Lin T."/>
            <person name="Zhou Q."/>
            <person name="Shang Y."/>
            <person name="Li Y."/>
            <person name="Ivanov S."/>
            <person name="Sharma T."/>
            <person name="Velzen R.V."/>
            <person name="Ruijter N.D."/>
            <person name="Aanen D.K."/>
            <person name="Win J."/>
            <person name="Kamoun S."/>
            <person name="Bisseling T."/>
            <person name="Huang S."/>
        </authorList>
    </citation>
    <scope>NUCLEOTIDE SEQUENCE [LARGE SCALE GENOMIC DNA]</scope>
    <source>
        <strain evidence="2">DAOM197198w</strain>
    </source>
</reference>
<dbReference type="Proteomes" id="UP000022910">
    <property type="component" value="Unassembled WGS sequence"/>
</dbReference>
<protein>
    <submittedName>
        <fullName evidence="1">Uncharacterized protein</fullName>
    </submittedName>
</protein>
<keyword evidence="2" id="KW-1185">Reference proteome</keyword>
<gene>
    <name evidence="1" type="ORF">RirG_152410</name>
</gene>
<dbReference type="OrthoDB" id="2333764at2759"/>
<sequence length="128" mass="15327">MTPYEIVLQDLLIEGNSSHELQDEPYSNEMDDKTKIHVTYRCLLRAQRLKQRIPALVFAYFLGQLIEQKELTKKQVRQMVSEHYYWISVRVYYIFETSPTQIYRTVNTTVNLIRSLKQNEIKQLVLEI</sequence>
<accession>A0A015J974</accession>
<evidence type="ECO:0000313" key="1">
    <source>
        <dbReference type="EMBL" id="EXX63435.1"/>
    </source>
</evidence>
<proteinExistence type="predicted"/>
<evidence type="ECO:0000313" key="2">
    <source>
        <dbReference type="Proteomes" id="UP000022910"/>
    </source>
</evidence>
<name>A0A015J974_RHIIW</name>
<dbReference type="EMBL" id="JEMT01023946">
    <property type="protein sequence ID" value="EXX63435.1"/>
    <property type="molecule type" value="Genomic_DNA"/>
</dbReference>
<organism evidence="1 2">
    <name type="scientific">Rhizophagus irregularis (strain DAOM 197198w)</name>
    <name type="common">Glomus intraradices</name>
    <dbReference type="NCBI Taxonomy" id="1432141"/>
    <lineage>
        <taxon>Eukaryota</taxon>
        <taxon>Fungi</taxon>
        <taxon>Fungi incertae sedis</taxon>
        <taxon>Mucoromycota</taxon>
        <taxon>Glomeromycotina</taxon>
        <taxon>Glomeromycetes</taxon>
        <taxon>Glomerales</taxon>
        <taxon>Glomeraceae</taxon>
        <taxon>Rhizophagus</taxon>
    </lineage>
</organism>